<accession>A0A7Y9Z9Z3</accession>
<name>A0A7Y9Z9Z3_9MICO</name>
<reference evidence="1 2" key="1">
    <citation type="submission" date="2020-07" db="EMBL/GenBank/DDBJ databases">
        <title>Sequencing the genomes of 1000 actinobacteria strains.</title>
        <authorList>
            <person name="Klenk H.-P."/>
        </authorList>
    </citation>
    <scope>NUCLEOTIDE SEQUENCE [LARGE SCALE GENOMIC DNA]</scope>
    <source>
        <strain evidence="1 2">DSM 19970</strain>
    </source>
</reference>
<dbReference type="EMBL" id="JACBZO010000001">
    <property type="protein sequence ID" value="NYI40403.1"/>
    <property type="molecule type" value="Genomic_DNA"/>
</dbReference>
<organism evidence="1 2">
    <name type="scientific">Demequina lutea</name>
    <dbReference type="NCBI Taxonomy" id="431489"/>
    <lineage>
        <taxon>Bacteria</taxon>
        <taxon>Bacillati</taxon>
        <taxon>Actinomycetota</taxon>
        <taxon>Actinomycetes</taxon>
        <taxon>Micrococcales</taxon>
        <taxon>Demequinaceae</taxon>
        <taxon>Demequina</taxon>
    </lineage>
</organism>
<gene>
    <name evidence="1" type="ORF">BKA03_000522</name>
</gene>
<sequence>MKSTTPYTNHLTRPAERIADGRAPLKKARFLKVTGSTKELDQATIDRARQLAGLKGYVTYLPTSSMDSAAVIAAY</sequence>
<evidence type="ECO:0000313" key="1">
    <source>
        <dbReference type="EMBL" id="NYI40403.1"/>
    </source>
</evidence>
<protein>
    <submittedName>
        <fullName evidence="1">Uncharacterized protein</fullName>
    </submittedName>
</protein>
<evidence type="ECO:0000313" key="2">
    <source>
        <dbReference type="Proteomes" id="UP000547973"/>
    </source>
</evidence>
<dbReference type="RefSeq" id="WP_179397664.1">
    <property type="nucleotide sequence ID" value="NZ_JACBZO010000001.1"/>
</dbReference>
<comment type="caution">
    <text evidence="1">The sequence shown here is derived from an EMBL/GenBank/DDBJ whole genome shotgun (WGS) entry which is preliminary data.</text>
</comment>
<proteinExistence type="predicted"/>
<keyword evidence="2" id="KW-1185">Reference proteome</keyword>
<dbReference type="Proteomes" id="UP000547973">
    <property type="component" value="Unassembled WGS sequence"/>
</dbReference>
<dbReference type="AlphaFoldDB" id="A0A7Y9Z9Z3"/>